<dbReference type="Proteomes" id="UP000748756">
    <property type="component" value="Unassembled WGS sequence"/>
</dbReference>
<evidence type="ECO:0000256" key="2">
    <source>
        <dbReference type="ARBA" id="ARBA00022679"/>
    </source>
</evidence>
<dbReference type="CDD" id="cd00082">
    <property type="entry name" value="HisKA"/>
    <property type="match status" value="1"/>
</dbReference>
<feature type="compositionally biased region" description="Polar residues" evidence="5">
    <location>
        <begin position="389"/>
        <end position="402"/>
    </location>
</feature>
<feature type="compositionally biased region" description="Low complexity" evidence="5">
    <location>
        <begin position="96"/>
        <end position="108"/>
    </location>
</feature>
<dbReference type="InterPro" id="IPR050956">
    <property type="entry name" value="2C_system_His_kinase"/>
</dbReference>
<dbReference type="InterPro" id="IPR036890">
    <property type="entry name" value="HATPase_C_sf"/>
</dbReference>
<feature type="compositionally biased region" description="Polar residues" evidence="5">
    <location>
        <begin position="439"/>
        <end position="453"/>
    </location>
</feature>
<feature type="region of interest" description="Disordered" evidence="5">
    <location>
        <begin position="1396"/>
        <end position="1438"/>
    </location>
</feature>
<keyword evidence="3 8" id="KW-0418">Kinase</keyword>
<keyword evidence="2" id="KW-0808">Transferase</keyword>
<dbReference type="SUPFAM" id="SSF47384">
    <property type="entry name" value="Homodimeric domain of signal transducing histidine kinase"/>
    <property type="match status" value="1"/>
</dbReference>
<dbReference type="Pfam" id="PF01590">
    <property type="entry name" value="GAF"/>
    <property type="match status" value="1"/>
</dbReference>
<feature type="region of interest" description="Disordered" evidence="5">
    <location>
        <begin position="439"/>
        <end position="458"/>
    </location>
</feature>
<dbReference type="SMART" id="SM00448">
    <property type="entry name" value="REC"/>
    <property type="match status" value="1"/>
</dbReference>
<sequence length="1667" mass="182147">MSKQRMGGLKLDTVSISSPAVDVNTNWAGQDSGIPPLRKISSTSMTLSTPSTSVEPSIGLAERLSNLAKPKRDKSSPSTDKRISSKGYEKAKNHATQQQQPSTQQGTTSESDYESWDDFLKAYSQGHFPDEAQIRPRHLGPDLPPFPPYARALTQSRPPPFLAAPLPPNEERRLQALYSFQILETGTDLNFDRIAQLVGKVLGVSGCMICLVDQDNVAIKANYRAANMECRREVSLSGHAILRAPDDPLVILDATKDWRFNGLPAVRGGPLVRFYAGAALATPDGNNIGSLCVIDPEPRATFTEKERLLLVDFAAVVMREMTLWNDQVSLCTRTRMMRDITCWVRACLNMTEGLSMPTPTPSPEPELVRGRSIDVSQACLAPSLDGTRTPESTSNNTGSPDRSAQVPYLLADTVILPTPSGSPTFPSKELKANDRVTQLQSINRSSQENSSTGDHLRDEAFPSACNMIQATLGADAVYLVQAEANKSFIPQAGSGVSWNLWSSKTPTKGAVGTVGGAETLMDHPSFALECLASSSRQYIDEPVRNARRQGTSWICAEAGCRPHRIRDFQEEIAEPVWERDLSIISEAMCYVRQVKSAPARQPGQCPLYTCCPGSEENNWFESTRSSSRSSIRVDDSARPGLLCHTFQGTLQEFEAGSDSPYRSCVIMPIRGASSVDYTRVRDDEPWAYFVVLTSSRNKQFLPHERIYLKNFGSCLVTEVMKRRIEAADKAKGIFIKNISHELRTPLHIILGILELLQANTEETLTEQQLTMLGSAEASGKGLIDTINNIIDLADLDPNNRTDVERGRKQLSDLFASVSEIDIRELCEEVAGSMVKRCVDKNLVANSSWPPAPLASLSTLRISKPTSHSTAASSVSASGTGAMARAFSDQALPQTHRGPMDQSARDHCATNSMAAGVAGCNRWSDDHTSSLELLVAMDEPEKTPEENTHWRFMLNLPMVKRILTQLLENAIKFTTTGFVEISAVSPPLGMFPLKPPRPDARPVLFTVRDTGKGISPEYVQAHLFERFSQEDPLQAGTGLGLALSNCWLRVWSLRDEKGPWEAKACRFYVGDSSISSDRLYTIMGERMMGEDLGMAVERGHEQDICAEQMLKGLRDGSSCDLLVFNDDLGRLEAYLAHWKVYHQRISALQHGQETALVSAPTPLLMLTTANKEKKARAMVDAYSKTWKESTNSLDKPVQVVIMSKPIGPLKLMHCLRACFSNNTCRIKGNNSTSIVNQGFQAPVGTTTTLCEPSQTNIGPFKLIRSVTSPHTTTLSMMGGSGISNSHDNNGLFYSAESVIKSSFKFPTTSLTPGPTAGGQFGVGVGYFDMIYTPGGLALPRRKEEDDDKEALDSCLESTGAHKQEVELGSPLDQCRPLPPMIAKRRSSHIDGDLFGETLQMPLQPTPPQPHPDQQVLQQAYSHGQGQEQEQQSAVRQKSRRSIRNFMGGHVNGSSRGGSRKIGTEATIGLDSSCLSSLSGTLDQSFALTATATPANNNKLNNSNESSFPWSDLRVLIVEDNGTNRMILRTFFKKKGVSIVVEAENGQIGVDRFEEELVRLGPGGRAAFDFVLMDLQMPVMDGNMATKRIREAEERMTKSLEGEGGGGVGGGYYPSMIFALTGLAGEEDKRLAFECGVDGYLTKPVSLKDLATLLASCRPPPPSSSPSSS</sequence>
<evidence type="ECO:0000256" key="5">
    <source>
        <dbReference type="SAM" id="MobiDB-lite"/>
    </source>
</evidence>
<dbReference type="Gene3D" id="3.40.50.2300">
    <property type="match status" value="1"/>
</dbReference>
<keyword evidence="9" id="KW-1185">Reference proteome</keyword>
<reference evidence="8" key="1">
    <citation type="journal article" date="2020" name="Fungal Divers.">
        <title>Resolving the Mortierellaceae phylogeny through synthesis of multi-gene phylogenetics and phylogenomics.</title>
        <authorList>
            <person name="Vandepol N."/>
            <person name="Liber J."/>
            <person name="Desiro A."/>
            <person name="Na H."/>
            <person name="Kennedy M."/>
            <person name="Barry K."/>
            <person name="Grigoriev I.V."/>
            <person name="Miller A.N."/>
            <person name="O'Donnell K."/>
            <person name="Stajich J.E."/>
            <person name="Bonito G."/>
        </authorList>
    </citation>
    <scope>NUCLEOTIDE SEQUENCE</scope>
    <source>
        <strain evidence="8">NRRL 6426</strain>
    </source>
</reference>
<dbReference type="Gene3D" id="3.30.450.40">
    <property type="match status" value="1"/>
</dbReference>
<dbReference type="GO" id="GO:0000155">
    <property type="term" value="F:phosphorelay sensor kinase activity"/>
    <property type="evidence" value="ECO:0007669"/>
    <property type="project" value="InterPro"/>
</dbReference>
<dbReference type="InterPro" id="IPR005467">
    <property type="entry name" value="His_kinase_dom"/>
</dbReference>
<feature type="region of interest" description="Disordered" evidence="5">
    <location>
        <begin position="1"/>
        <end position="113"/>
    </location>
</feature>
<dbReference type="Pfam" id="PF00072">
    <property type="entry name" value="Response_reg"/>
    <property type="match status" value="1"/>
</dbReference>
<feature type="region of interest" description="Disordered" evidence="5">
    <location>
        <begin position="381"/>
        <end position="403"/>
    </location>
</feature>
<dbReference type="SMART" id="SM00387">
    <property type="entry name" value="HATPase_c"/>
    <property type="match status" value="1"/>
</dbReference>
<evidence type="ECO:0000256" key="3">
    <source>
        <dbReference type="ARBA" id="ARBA00022777"/>
    </source>
</evidence>
<dbReference type="SUPFAM" id="SSF52172">
    <property type="entry name" value="CheY-like"/>
    <property type="match status" value="1"/>
</dbReference>
<evidence type="ECO:0000256" key="1">
    <source>
        <dbReference type="ARBA" id="ARBA00022553"/>
    </source>
</evidence>
<evidence type="ECO:0000313" key="8">
    <source>
        <dbReference type="EMBL" id="KAF9137537.1"/>
    </source>
</evidence>
<dbReference type="InterPro" id="IPR029016">
    <property type="entry name" value="GAF-like_dom_sf"/>
</dbReference>
<dbReference type="SUPFAM" id="SSF55874">
    <property type="entry name" value="ATPase domain of HSP90 chaperone/DNA topoisomerase II/histidine kinase"/>
    <property type="match status" value="1"/>
</dbReference>
<organism evidence="8 9">
    <name type="scientific">Linnemannia schmuckeri</name>
    <dbReference type="NCBI Taxonomy" id="64567"/>
    <lineage>
        <taxon>Eukaryota</taxon>
        <taxon>Fungi</taxon>
        <taxon>Fungi incertae sedis</taxon>
        <taxon>Mucoromycota</taxon>
        <taxon>Mortierellomycotina</taxon>
        <taxon>Mortierellomycetes</taxon>
        <taxon>Mortierellales</taxon>
        <taxon>Mortierellaceae</taxon>
        <taxon>Linnemannia</taxon>
    </lineage>
</organism>
<dbReference type="SUPFAM" id="SSF55781">
    <property type="entry name" value="GAF domain-like"/>
    <property type="match status" value="1"/>
</dbReference>
<accession>A0A9P5RQX3</accession>
<feature type="compositionally biased region" description="Polar residues" evidence="5">
    <location>
        <begin position="14"/>
        <end position="29"/>
    </location>
</feature>
<dbReference type="InterPro" id="IPR003661">
    <property type="entry name" value="HisK_dim/P_dom"/>
</dbReference>
<dbReference type="PANTHER" id="PTHR43719:SF28">
    <property type="entry name" value="PEROXIDE STRESS-ACTIVATED HISTIDINE KINASE MAK1-RELATED"/>
    <property type="match status" value="1"/>
</dbReference>
<dbReference type="Pfam" id="PF00512">
    <property type="entry name" value="HisKA"/>
    <property type="match status" value="1"/>
</dbReference>
<proteinExistence type="predicted"/>
<dbReference type="Gene3D" id="1.10.287.130">
    <property type="match status" value="1"/>
</dbReference>
<feature type="compositionally biased region" description="Low complexity" evidence="5">
    <location>
        <begin position="41"/>
        <end position="53"/>
    </location>
</feature>
<feature type="modified residue" description="4-aspartylphosphate" evidence="4">
    <location>
        <position position="1572"/>
    </location>
</feature>
<dbReference type="SMART" id="SM00388">
    <property type="entry name" value="HisKA"/>
    <property type="match status" value="1"/>
</dbReference>
<evidence type="ECO:0000259" key="7">
    <source>
        <dbReference type="PROSITE" id="PS50110"/>
    </source>
</evidence>
<dbReference type="OrthoDB" id="21225at2759"/>
<evidence type="ECO:0000256" key="4">
    <source>
        <dbReference type="PROSITE-ProRule" id="PRU00169"/>
    </source>
</evidence>
<keyword evidence="1 4" id="KW-0597">Phosphoprotein</keyword>
<gene>
    <name evidence="8" type="primary">CNHHK5_2</name>
    <name evidence="8" type="ORF">BG015_002693</name>
</gene>
<dbReference type="EMBL" id="JAAAUQ010001551">
    <property type="protein sequence ID" value="KAF9137537.1"/>
    <property type="molecule type" value="Genomic_DNA"/>
</dbReference>
<dbReference type="CDD" id="cd17546">
    <property type="entry name" value="REC_hyHK_CKI1_RcsC-like"/>
    <property type="match status" value="1"/>
</dbReference>
<dbReference type="Pfam" id="PF02518">
    <property type="entry name" value="HATPase_c"/>
    <property type="match status" value="1"/>
</dbReference>
<dbReference type="InterPro" id="IPR001789">
    <property type="entry name" value="Sig_transdc_resp-reg_receiver"/>
</dbReference>
<evidence type="ECO:0000259" key="6">
    <source>
        <dbReference type="PROSITE" id="PS50109"/>
    </source>
</evidence>
<dbReference type="Gene3D" id="3.30.565.10">
    <property type="entry name" value="Histidine kinase-like ATPase, C-terminal domain"/>
    <property type="match status" value="1"/>
</dbReference>
<name>A0A9P5RQX3_9FUNG</name>
<feature type="compositionally biased region" description="Basic and acidic residues" evidence="5">
    <location>
        <begin position="73"/>
        <end position="92"/>
    </location>
</feature>
<dbReference type="PANTHER" id="PTHR43719">
    <property type="entry name" value="TWO-COMPONENT HISTIDINE KINASE"/>
    <property type="match status" value="1"/>
</dbReference>
<comment type="caution">
    <text evidence="8">The sequence shown here is derived from an EMBL/GenBank/DDBJ whole genome shotgun (WGS) entry which is preliminary data.</text>
</comment>
<evidence type="ECO:0000313" key="9">
    <source>
        <dbReference type="Proteomes" id="UP000748756"/>
    </source>
</evidence>
<dbReference type="InterPro" id="IPR003018">
    <property type="entry name" value="GAF"/>
</dbReference>
<dbReference type="InterPro" id="IPR036097">
    <property type="entry name" value="HisK_dim/P_sf"/>
</dbReference>
<dbReference type="InterPro" id="IPR003594">
    <property type="entry name" value="HATPase_dom"/>
</dbReference>
<feature type="domain" description="Response regulatory" evidence="7">
    <location>
        <begin position="1512"/>
        <end position="1656"/>
    </location>
</feature>
<dbReference type="PROSITE" id="PS50109">
    <property type="entry name" value="HIS_KIN"/>
    <property type="match status" value="1"/>
</dbReference>
<dbReference type="PROSITE" id="PS50110">
    <property type="entry name" value="RESPONSE_REGULATORY"/>
    <property type="match status" value="1"/>
</dbReference>
<dbReference type="InterPro" id="IPR011006">
    <property type="entry name" value="CheY-like_superfamily"/>
</dbReference>
<protein>
    <submittedName>
        <fullName evidence="8">His Kinase A domain containing protein</fullName>
    </submittedName>
</protein>
<feature type="domain" description="Histidine kinase" evidence="6">
    <location>
        <begin position="737"/>
        <end position="1043"/>
    </location>
</feature>